<dbReference type="CDD" id="cd00082">
    <property type="entry name" value="HisKA"/>
    <property type="match status" value="1"/>
</dbReference>
<dbReference type="InterPro" id="IPR004358">
    <property type="entry name" value="Sig_transdc_His_kin-like_C"/>
</dbReference>
<dbReference type="Gene3D" id="1.10.287.130">
    <property type="match status" value="1"/>
</dbReference>
<comment type="caution">
    <text evidence="9">The sequence shown here is derived from an EMBL/GenBank/DDBJ whole genome shotgun (WGS) entry which is preliminary data.</text>
</comment>
<feature type="repeat" description="TPR" evidence="7">
    <location>
        <begin position="55"/>
        <end position="88"/>
    </location>
</feature>
<keyword evidence="4" id="KW-0808">Transferase</keyword>
<dbReference type="EMBL" id="MKVH01000017">
    <property type="protein sequence ID" value="OJX58676.1"/>
    <property type="molecule type" value="Genomic_DNA"/>
</dbReference>
<evidence type="ECO:0000256" key="1">
    <source>
        <dbReference type="ARBA" id="ARBA00000085"/>
    </source>
</evidence>
<protein>
    <recommendedName>
        <fullName evidence="2">histidine kinase</fullName>
        <ecNumber evidence="2">2.7.13.3</ecNumber>
    </recommendedName>
</protein>
<organism evidence="9 10">
    <name type="scientific">Candidatus Kapaibacterium thiocyanatum</name>
    <dbReference type="NCBI Taxonomy" id="1895771"/>
    <lineage>
        <taxon>Bacteria</taxon>
        <taxon>Pseudomonadati</taxon>
        <taxon>Candidatus Kapaibacteriota</taxon>
        <taxon>Candidatus Kapaibacteriia</taxon>
        <taxon>Candidatus Kapaibacteriales</taxon>
        <taxon>Candidatus Kapaibacteriaceae</taxon>
        <taxon>Candidatus Kapaibacterium</taxon>
    </lineage>
</organism>
<gene>
    <name evidence="9" type="ORF">BGO89_00255</name>
</gene>
<evidence type="ECO:0000259" key="8">
    <source>
        <dbReference type="PROSITE" id="PS50109"/>
    </source>
</evidence>
<dbReference type="SMART" id="SM00387">
    <property type="entry name" value="HATPase_c"/>
    <property type="match status" value="1"/>
</dbReference>
<dbReference type="SMART" id="SM00028">
    <property type="entry name" value="TPR"/>
    <property type="match status" value="4"/>
</dbReference>
<dbReference type="EC" id="2.7.13.3" evidence="2"/>
<dbReference type="Pfam" id="PF00512">
    <property type="entry name" value="HisKA"/>
    <property type="match status" value="1"/>
</dbReference>
<dbReference type="PRINTS" id="PR00344">
    <property type="entry name" value="BCTRLSENSOR"/>
</dbReference>
<dbReference type="PROSITE" id="PS50109">
    <property type="entry name" value="HIS_KIN"/>
    <property type="match status" value="1"/>
</dbReference>
<dbReference type="STRING" id="1895771.BGO89_00255"/>
<dbReference type="InterPro" id="IPR050736">
    <property type="entry name" value="Sensor_HK_Regulatory"/>
</dbReference>
<dbReference type="Pfam" id="PF13424">
    <property type="entry name" value="TPR_12"/>
    <property type="match status" value="1"/>
</dbReference>
<dbReference type="InterPro" id="IPR003661">
    <property type="entry name" value="HisK_dim/P_dom"/>
</dbReference>
<name>A0A1M3L1G3_9BACT</name>
<reference evidence="9 10" key="1">
    <citation type="submission" date="2016-09" db="EMBL/GenBank/DDBJ databases">
        <title>Genome-resolved meta-omics ties microbial dynamics to process performance in biotechnology for thiocyanate degradation.</title>
        <authorList>
            <person name="Kantor R.S."/>
            <person name="Huddy R.J."/>
            <person name="Iyer R."/>
            <person name="Thomas B.C."/>
            <person name="Brown C.T."/>
            <person name="Anantharaman K."/>
            <person name="Tringe S."/>
            <person name="Hettich R.L."/>
            <person name="Harrison S.T."/>
            <person name="Banfield J.F."/>
        </authorList>
    </citation>
    <scope>NUCLEOTIDE SEQUENCE [LARGE SCALE GENOMIC DNA]</scope>
    <source>
        <strain evidence="9">59-99</strain>
    </source>
</reference>
<accession>A0A1M3L1G3</accession>
<dbReference type="Gene3D" id="1.25.40.10">
    <property type="entry name" value="Tetratricopeptide repeat domain"/>
    <property type="match status" value="2"/>
</dbReference>
<comment type="catalytic activity">
    <reaction evidence="1">
        <text>ATP + protein L-histidine = ADP + protein N-phospho-L-histidine.</text>
        <dbReference type="EC" id="2.7.13.3"/>
    </reaction>
</comment>
<dbReference type="Proteomes" id="UP000184233">
    <property type="component" value="Unassembled WGS sequence"/>
</dbReference>
<dbReference type="SUPFAM" id="SSF47384">
    <property type="entry name" value="Homodimeric domain of signal transducing histidine kinase"/>
    <property type="match status" value="1"/>
</dbReference>
<dbReference type="Pfam" id="PF02518">
    <property type="entry name" value="HATPase_c"/>
    <property type="match status" value="1"/>
</dbReference>
<proteinExistence type="predicted"/>
<evidence type="ECO:0000256" key="4">
    <source>
        <dbReference type="ARBA" id="ARBA00022679"/>
    </source>
</evidence>
<dbReference type="InterPro" id="IPR003594">
    <property type="entry name" value="HATPase_dom"/>
</dbReference>
<dbReference type="InterPro" id="IPR036890">
    <property type="entry name" value="HATPase_C_sf"/>
</dbReference>
<feature type="domain" description="Histidine kinase" evidence="8">
    <location>
        <begin position="384"/>
        <end position="606"/>
    </location>
</feature>
<keyword evidence="3" id="KW-0597">Phosphoprotein</keyword>
<evidence type="ECO:0000313" key="10">
    <source>
        <dbReference type="Proteomes" id="UP000184233"/>
    </source>
</evidence>
<dbReference type="InterPro" id="IPR036097">
    <property type="entry name" value="HisK_dim/P_sf"/>
</dbReference>
<dbReference type="AlphaFoldDB" id="A0A1M3L1G3"/>
<dbReference type="PANTHER" id="PTHR43711:SF28">
    <property type="entry name" value="SENSOR HISTIDINE KINASE YXDK"/>
    <property type="match status" value="1"/>
</dbReference>
<dbReference type="SUPFAM" id="SSF55874">
    <property type="entry name" value="ATPase domain of HSP90 chaperone/DNA topoisomerase II/histidine kinase"/>
    <property type="match status" value="1"/>
</dbReference>
<dbReference type="InterPro" id="IPR019734">
    <property type="entry name" value="TPR_rpt"/>
</dbReference>
<dbReference type="Pfam" id="PF13176">
    <property type="entry name" value="TPR_7"/>
    <property type="match status" value="1"/>
</dbReference>
<dbReference type="InterPro" id="IPR011990">
    <property type="entry name" value="TPR-like_helical_dom_sf"/>
</dbReference>
<evidence type="ECO:0000256" key="2">
    <source>
        <dbReference type="ARBA" id="ARBA00012438"/>
    </source>
</evidence>
<keyword evidence="6" id="KW-0902">Two-component regulatory system</keyword>
<dbReference type="InterPro" id="IPR005467">
    <property type="entry name" value="His_kinase_dom"/>
</dbReference>
<dbReference type="GO" id="GO:0000155">
    <property type="term" value="F:phosphorelay sensor kinase activity"/>
    <property type="evidence" value="ECO:0007669"/>
    <property type="project" value="InterPro"/>
</dbReference>
<sequence>MPYLDGPGRNDESVIHALLLGARAHIYIGTLDEGNVLAERARRLAHDMALPILEGLAYNELGILCFVAADYDGAMAAYEKALQFLEGSDEETGLMKVRLNMANVYHRRTDFIKSVTLYEQVLASAQKLGDEQMQAKVMHNMASFYEHFLNDTEAGIAFFRKSIELYQRAGDVVGLSKAYANLSSQYRTAGDNDKAMELLEQSLAMRKDEGEPDEIMQWYNRYIQCLLYGGEIARARVLVNDVLQRPHAQTDSAGAVYARLANMYVHYFEGNIKDAYEIGLRELVWLEEHDIGDVAVEVRETLAQMLDEAGETALALDMYKRVLEDRMRLSSARAETRLLYMKARFDTDQAAARAEIERLRNVELASAVRRLEESNREKSEYLAFMAHELKGPLSTIRLIASLLSDNVDLSDEHRQDFNKHILQISSRMFDMINTLLDRARTQHPDAEDVGVVDALMVWQHVLKSWHLRAAEKGIVLRVAADRTTYPVRITEQVLVSIIENLVSNAVKFSPASTTVDVDIRTTTHRNDSACLRLSVRDQGPGLTKEDLGRLFEPFRQLSSKPTRGEDSSGLGLYIIKRDIERIGGFITCESTAGEGATFIVDLPLEAAA</sequence>
<dbReference type="Gene3D" id="3.30.565.10">
    <property type="entry name" value="Histidine kinase-like ATPase, C-terminal domain"/>
    <property type="match status" value="1"/>
</dbReference>
<dbReference type="PANTHER" id="PTHR43711">
    <property type="entry name" value="TWO-COMPONENT HISTIDINE KINASE"/>
    <property type="match status" value="1"/>
</dbReference>
<dbReference type="SMART" id="SM00388">
    <property type="entry name" value="HisKA"/>
    <property type="match status" value="1"/>
</dbReference>
<evidence type="ECO:0000256" key="5">
    <source>
        <dbReference type="ARBA" id="ARBA00022777"/>
    </source>
</evidence>
<evidence type="ECO:0000256" key="7">
    <source>
        <dbReference type="PROSITE-ProRule" id="PRU00339"/>
    </source>
</evidence>
<evidence type="ECO:0000256" key="6">
    <source>
        <dbReference type="ARBA" id="ARBA00023012"/>
    </source>
</evidence>
<keyword evidence="5" id="KW-0418">Kinase</keyword>
<evidence type="ECO:0000313" key="9">
    <source>
        <dbReference type="EMBL" id="OJX58676.1"/>
    </source>
</evidence>
<feature type="repeat" description="TPR" evidence="7">
    <location>
        <begin position="176"/>
        <end position="209"/>
    </location>
</feature>
<evidence type="ECO:0000256" key="3">
    <source>
        <dbReference type="ARBA" id="ARBA00022553"/>
    </source>
</evidence>
<dbReference type="SUPFAM" id="SSF48452">
    <property type="entry name" value="TPR-like"/>
    <property type="match status" value="1"/>
</dbReference>
<dbReference type="PROSITE" id="PS50005">
    <property type="entry name" value="TPR"/>
    <property type="match status" value="2"/>
</dbReference>
<keyword evidence="7" id="KW-0802">TPR repeat</keyword>